<dbReference type="AlphaFoldDB" id="B3EBC1"/>
<proteinExistence type="predicted"/>
<evidence type="ECO:0000313" key="3">
    <source>
        <dbReference type="Proteomes" id="UP000002420"/>
    </source>
</evidence>
<dbReference type="eggNOG" id="ENOG502Z8X3">
    <property type="taxonomic scope" value="Bacteria"/>
</dbReference>
<dbReference type="KEGG" id="glo:Glov_1799"/>
<evidence type="ECO:0000256" key="1">
    <source>
        <dbReference type="SAM" id="SignalP"/>
    </source>
</evidence>
<keyword evidence="1" id="KW-0732">Signal</keyword>
<name>B3EBC1_TRIL1</name>
<dbReference type="HOGENOM" id="CLU_642155_0_0_7"/>
<sequence length="427" mass="48730">MLRFFIIAALLIFAGPAPAEEFTFADAEIEKKIWHLGGYVEARPALNLLDQDAAQTRLRYYGRHVDDNLTDFNGKLLLEGSLEKNWAKLFLQPNLDYSNTRLNNYLKLSWYEAWFQVKPSDALKVLAGKRSLRWGKGYAWNPVAFFDRPKNPDDPELSLEGYWLATADVIQSFDGPLKTLAVTPLLLPQDHDLNRDFGNGNQINWGGKLYFLLYDTDIDLIMMGRGSRNAGYGLDFSRNLTTNFELHGELAWLVNSTRPVITSNGQPSLTRGDSISWLLGLRYLTEQDTTWIAEYYRNGNGYYSDEMDTYFQQVELAWATWQQNGNAAQLQRLGQAQSYGRTAPMRDYLYARVSQKEPFDILYFTPALTTIANLQDASFSVTPELLYTGITNLELRLKGTAVLGAPGSEYGEKQNDARIELRVRYFF</sequence>
<accession>B3EBC1</accession>
<dbReference type="STRING" id="398767.Glov_1799"/>
<evidence type="ECO:0008006" key="4">
    <source>
        <dbReference type="Google" id="ProtNLM"/>
    </source>
</evidence>
<gene>
    <name evidence="2" type="ordered locus">Glov_1799</name>
</gene>
<keyword evidence="3" id="KW-1185">Reference proteome</keyword>
<dbReference type="EMBL" id="CP001089">
    <property type="protein sequence ID" value="ACD95515.1"/>
    <property type="molecule type" value="Genomic_DNA"/>
</dbReference>
<reference evidence="2 3" key="1">
    <citation type="submission" date="2008-05" db="EMBL/GenBank/DDBJ databases">
        <title>Complete sequence of chromosome of Geobacter lovleyi SZ.</title>
        <authorList>
            <consortium name="US DOE Joint Genome Institute"/>
            <person name="Lucas S."/>
            <person name="Copeland A."/>
            <person name="Lapidus A."/>
            <person name="Glavina del Rio T."/>
            <person name="Dalin E."/>
            <person name="Tice H."/>
            <person name="Bruce D."/>
            <person name="Goodwin L."/>
            <person name="Pitluck S."/>
            <person name="Chertkov O."/>
            <person name="Meincke L."/>
            <person name="Brettin T."/>
            <person name="Detter J.C."/>
            <person name="Han C."/>
            <person name="Tapia R."/>
            <person name="Kuske C.R."/>
            <person name="Schmutz J."/>
            <person name="Larimer F."/>
            <person name="Land M."/>
            <person name="Hauser L."/>
            <person name="Kyrpides N."/>
            <person name="Mikhailova N."/>
            <person name="Sung Y."/>
            <person name="Fletcher K.E."/>
            <person name="Ritalahti K.M."/>
            <person name="Loeffler F.E."/>
            <person name="Richardson P."/>
        </authorList>
    </citation>
    <scope>NUCLEOTIDE SEQUENCE [LARGE SCALE GENOMIC DNA]</scope>
    <source>
        <strain evidence="3">ATCC BAA-1151 / DSM 17278 / SZ</strain>
    </source>
</reference>
<dbReference type="Proteomes" id="UP000002420">
    <property type="component" value="Chromosome"/>
</dbReference>
<evidence type="ECO:0000313" key="2">
    <source>
        <dbReference type="EMBL" id="ACD95515.1"/>
    </source>
</evidence>
<dbReference type="OrthoDB" id="5289878at2"/>
<organism evidence="2 3">
    <name type="scientific">Trichlorobacter lovleyi (strain ATCC BAA-1151 / DSM 17278 / SZ)</name>
    <name type="common">Geobacter lovleyi</name>
    <dbReference type="NCBI Taxonomy" id="398767"/>
    <lineage>
        <taxon>Bacteria</taxon>
        <taxon>Pseudomonadati</taxon>
        <taxon>Thermodesulfobacteriota</taxon>
        <taxon>Desulfuromonadia</taxon>
        <taxon>Geobacterales</taxon>
        <taxon>Geobacteraceae</taxon>
        <taxon>Trichlorobacter</taxon>
    </lineage>
</organism>
<protein>
    <recommendedName>
        <fullName evidence="4">Porin</fullName>
    </recommendedName>
</protein>
<feature type="chain" id="PRO_5002786200" description="Porin" evidence="1">
    <location>
        <begin position="20"/>
        <end position="427"/>
    </location>
</feature>
<feature type="signal peptide" evidence="1">
    <location>
        <begin position="1"/>
        <end position="19"/>
    </location>
</feature>
<dbReference type="RefSeq" id="WP_012469854.1">
    <property type="nucleotide sequence ID" value="NC_010814.1"/>
</dbReference>